<name>A0A6C0JRU0_9ZZZZ</name>
<dbReference type="AlphaFoldDB" id="A0A6C0JRU0"/>
<organism evidence="1">
    <name type="scientific">viral metagenome</name>
    <dbReference type="NCBI Taxonomy" id="1070528"/>
    <lineage>
        <taxon>unclassified sequences</taxon>
        <taxon>metagenomes</taxon>
        <taxon>organismal metagenomes</taxon>
    </lineage>
</organism>
<evidence type="ECO:0000313" key="1">
    <source>
        <dbReference type="EMBL" id="QHU06374.1"/>
    </source>
</evidence>
<proteinExistence type="predicted"/>
<reference evidence="1" key="1">
    <citation type="journal article" date="2020" name="Nature">
        <title>Giant virus diversity and host interactions through global metagenomics.</title>
        <authorList>
            <person name="Schulz F."/>
            <person name="Roux S."/>
            <person name="Paez-Espino D."/>
            <person name="Jungbluth S."/>
            <person name="Walsh D.A."/>
            <person name="Denef V.J."/>
            <person name="McMahon K.D."/>
            <person name="Konstantinidis K.T."/>
            <person name="Eloe-Fadrosh E.A."/>
            <person name="Kyrpides N.C."/>
            <person name="Woyke T."/>
        </authorList>
    </citation>
    <scope>NUCLEOTIDE SEQUENCE</scope>
    <source>
        <strain evidence="1">GVMAG-M-3300027747-57</strain>
    </source>
</reference>
<protein>
    <submittedName>
        <fullName evidence="1">Uncharacterized protein</fullName>
    </submittedName>
</protein>
<sequence>MKMLFSINKPKIQNQENKNTIIQKSVDQQNIYQATVYTLRYGMFARMLNTNCSSCDK</sequence>
<dbReference type="EMBL" id="MN740432">
    <property type="protein sequence ID" value="QHU06374.1"/>
    <property type="molecule type" value="Genomic_DNA"/>
</dbReference>
<accession>A0A6C0JRU0</accession>